<evidence type="ECO:0000313" key="1">
    <source>
        <dbReference type="EMBL" id="GJD52222.1"/>
    </source>
</evidence>
<keyword evidence="2" id="KW-1185">Reference proteome</keyword>
<dbReference type="Pfam" id="PF12096">
    <property type="entry name" value="DUF3572"/>
    <property type="match status" value="1"/>
</dbReference>
<reference evidence="1" key="2">
    <citation type="submission" date="2021-08" db="EMBL/GenBank/DDBJ databases">
        <authorList>
            <person name="Tani A."/>
            <person name="Ola A."/>
            <person name="Ogura Y."/>
            <person name="Katsura K."/>
            <person name="Hayashi T."/>
        </authorList>
    </citation>
    <scope>NUCLEOTIDE SEQUENCE</scope>
    <source>
        <strain evidence="1">KCTC 52305</strain>
    </source>
</reference>
<comment type="caution">
    <text evidence="1">The sequence shown here is derived from an EMBL/GenBank/DDBJ whole genome shotgun (WGS) entry which is preliminary data.</text>
</comment>
<evidence type="ECO:0008006" key="3">
    <source>
        <dbReference type="Google" id="ProtNLM"/>
    </source>
</evidence>
<organism evidence="1 2">
    <name type="scientific">Methylobacterium crusticola</name>
    <dbReference type="NCBI Taxonomy" id="1697972"/>
    <lineage>
        <taxon>Bacteria</taxon>
        <taxon>Pseudomonadati</taxon>
        <taxon>Pseudomonadota</taxon>
        <taxon>Alphaproteobacteria</taxon>
        <taxon>Hyphomicrobiales</taxon>
        <taxon>Methylobacteriaceae</taxon>
        <taxon>Methylobacterium</taxon>
    </lineage>
</organism>
<dbReference type="Proteomes" id="UP001055167">
    <property type="component" value="Unassembled WGS sequence"/>
</dbReference>
<evidence type="ECO:0000313" key="2">
    <source>
        <dbReference type="Proteomes" id="UP001055167"/>
    </source>
</evidence>
<accession>A0ABQ4R635</accession>
<reference evidence="1" key="1">
    <citation type="journal article" date="2021" name="Front. Microbiol.">
        <title>Comprehensive Comparative Genomics and Phenotyping of Methylobacterium Species.</title>
        <authorList>
            <person name="Alessa O."/>
            <person name="Ogura Y."/>
            <person name="Fujitani Y."/>
            <person name="Takami H."/>
            <person name="Hayashi T."/>
            <person name="Sahin N."/>
            <person name="Tani A."/>
        </authorList>
    </citation>
    <scope>NUCLEOTIDE SEQUENCE</scope>
    <source>
        <strain evidence="1">KCTC 52305</strain>
    </source>
</reference>
<name>A0ABQ4R635_9HYPH</name>
<protein>
    <recommendedName>
        <fullName evidence="3">DUF3572 family protein</fullName>
    </recommendedName>
</protein>
<gene>
    <name evidence="1" type="ORF">OPKNFCMD_4984</name>
</gene>
<dbReference type="InterPro" id="IPR021955">
    <property type="entry name" value="DUF3572"/>
</dbReference>
<proteinExistence type="predicted"/>
<sequence length="113" mass="11704">MLMKRKFDGSTKGGSPRGGVLSQAAAEALAGDVFGFVTGDPGRLMRFMESSGLSPAALRQAAESPDLVAGLLDHVVADEELLVACAAALDVPPERITLAWRRLGPPDPGEFGA</sequence>
<dbReference type="EMBL" id="BPQH01000017">
    <property type="protein sequence ID" value="GJD52222.1"/>
    <property type="molecule type" value="Genomic_DNA"/>
</dbReference>